<reference evidence="4 5" key="1">
    <citation type="journal article" date="2018" name="Evol. Lett.">
        <title>Horizontal gene cluster transfer increased hallucinogenic mushroom diversity.</title>
        <authorList>
            <person name="Reynolds H.T."/>
            <person name="Vijayakumar V."/>
            <person name="Gluck-Thaler E."/>
            <person name="Korotkin H.B."/>
            <person name="Matheny P.B."/>
            <person name="Slot J.C."/>
        </authorList>
    </citation>
    <scope>NUCLEOTIDE SEQUENCE [LARGE SCALE GENOMIC DNA]</scope>
    <source>
        <strain evidence="4 5">2629</strain>
    </source>
</reference>
<dbReference type="EMBL" id="NHTK01006137">
    <property type="protein sequence ID" value="PPQ62802.1"/>
    <property type="molecule type" value="Genomic_DNA"/>
</dbReference>
<feature type="domain" description="Spc7 kinetochore protein" evidence="3">
    <location>
        <begin position="738"/>
        <end position="1052"/>
    </location>
</feature>
<feature type="compositionally biased region" description="Basic and acidic residues" evidence="2">
    <location>
        <begin position="658"/>
        <end position="673"/>
    </location>
</feature>
<feature type="region of interest" description="Disordered" evidence="2">
    <location>
        <begin position="229"/>
        <end position="278"/>
    </location>
</feature>
<evidence type="ECO:0000259" key="3">
    <source>
        <dbReference type="SMART" id="SM00787"/>
    </source>
</evidence>
<organism evidence="4 5">
    <name type="scientific">Panaeolus cyanescens</name>
    <dbReference type="NCBI Taxonomy" id="181874"/>
    <lineage>
        <taxon>Eukaryota</taxon>
        <taxon>Fungi</taxon>
        <taxon>Dikarya</taxon>
        <taxon>Basidiomycota</taxon>
        <taxon>Agaricomycotina</taxon>
        <taxon>Agaricomycetes</taxon>
        <taxon>Agaricomycetidae</taxon>
        <taxon>Agaricales</taxon>
        <taxon>Agaricineae</taxon>
        <taxon>Galeropsidaceae</taxon>
        <taxon>Panaeolus</taxon>
    </lineage>
</organism>
<dbReference type="InterPro" id="IPR013253">
    <property type="entry name" value="Spc7_domain"/>
</dbReference>
<dbReference type="GO" id="GO:1990758">
    <property type="term" value="P:mitotic sister chromatid biorientation"/>
    <property type="evidence" value="ECO:0007669"/>
    <property type="project" value="TreeGrafter"/>
</dbReference>
<evidence type="ECO:0000256" key="2">
    <source>
        <dbReference type="SAM" id="MobiDB-lite"/>
    </source>
</evidence>
<evidence type="ECO:0000256" key="1">
    <source>
        <dbReference type="SAM" id="Coils"/>
    </source>
</evidence>
<dbReference type="Pfam" id="PF08317">
    <property type="entry name" value="Spc7"/>
    <property type="match status" value="1"/>
</dbReference>
<feature type="region of interest" description="Disordered" evidence="2">
    <location>
        <begin position="67"/>
        <end position="106"/>
    </location>
</feature>
<feature type="compositionally biased region" description="Low complexity" evidence="2">
    <location>
        <begin position="588"/>
        <end position="602"/>
    </location>
</feature>
<feature type="compositionally biased region" description="Polar residues" evidence="2">
    <location>
        <begin position="265"/>
        <end position="278"/>
    </location>
</feature>
<dbReference type="OrthoDB" id="5592879at2759"/>
<feature type="region of interest" description="Disordered" evidence="2">
    <location>
        <begin position="1"/>
        <end position="49"/>
    </location>
</feature>
<dbReference type="Pfam" id="PF18210">
    <property type="entry name" value="Knl1_RWD_C"/>
    <property type="match status" value="1"/>
</dbReference>
<feature type="coiled-coil region" evidence="1">
    <location>
        <begin position="914"/>
        <end position="1001"/>
    </location>
</feature>
<keyword evidence="1" id="KW-0175">Coiled coil</keyword>
<feature type="compositionally biased region" description="Basic and acidic residues" evidence="2">
    <location>
        <begin position="513"/>
        <end position="522"/>
    </location>
</feature>
<evidence type="ECO:0000313" key="4">
    <source>
        <dbReference type="EMBL" id="PPQ62802.1"/>
    </source>
</evidence>
<dbReference type="Proteomes" id="UP000284842">
    <property type="component" value="Unassembled WGS sequence"/>
</dbReference>
<dbReference type="SMART" id="SM00787">
    <property type="entry name" value="Spc7"/>
    <property type="match status" value="1"/>
</dbReference>
<evidence type="ECO:0000313" key="5">
    <source>
        <dbReference type="Proteomes" id="UP000284842"/>
    </source>
</evidence>
<keyword evidence="5" id="KW-1185">Reference proteome</keyword>
<protein>
    <recommendedName>
        <fullName evidence="3">Spc7 kinetochore protein domain-containing protein</fullName>
    </recommendedName>
</protein>
<accession>A0A409V8E6</accession>
<dbReference type="GO" id="GO:0000776">
    <property type="term" value="C:kinetochore"/>
    <property type="evidence" value="ECO:0007669"/>
    <property type="project" value="TreeGrafter"/>
</dbReference>
<comment type="caution">
    <text evidence="4">The sequence shown here is derived from an EMBL/GenBank/DDBJ whole genome shotgun (WGS) entry which is preliminary data.</text>
</comment>
<dbReference type="FunCoup" id="A0A409V8E6">
    <property type="interactions" value="55"/>
</dbReference>
<feature type="region of interest" description="Disordered" evidence="2">
    <location>
        <begin position="388"/>
        <end position="692"/>
    </location>
</feature>
<dbReference type="AlphaFoldDB" id="A0A409V8E6"/>
<dbReference type="PANTHER" id="PTHR28260:SF1">
    <property type="entry name" value="SPINDLE POLE BODY COMPONENT SPC105"/>
    <property type="match status" value="1"/>
</dbReference>
<proteinExistence type="predicted"/>
<dbReference type="InterPro" id="IPR040850">
    <property type="entry name" value="Knl1_RWD_C"/>
</dbReference>
<dbReference type="GO" id="GO:0034501">
    <property type="term" value="P:protein localization to kinetochore"/>
    <property type="evidence" value="ECO:0007669"/>
    <property type="project" value="TreeGrafter"/>
</dbReference>
<gene>
    <name evidence="4" type="ORF">CVT24_000496</name>
</gene>
<dbReference type="PANTHER" id="PTHR28260">
    <property type="entry name" value="SPINDLE POLE BODY COMPONENT SPC105"/>
    <property type="match status" value="1"/>
</dbReference>
<dbReference type="STRING" id="181874.A0A409V8E6"/>
<dbReference type="GO" id="GO:0007094">
    <property type="term" value="P:mitotic spindle assembly checkpoint signaling"/>
    <property type="evidence" value="ECO:0007669"/>
    <property type="project" value="TreeGrafter"/>
</dbReference>
<feature type="region of interest" description="Disordered" evidence="2">
    <location>
        <begin position="123"/>
        <end position="169"/>
    </location>
</feature>
<feature type="compositionally biased region" description="Polar residues" evidence="2">
    <location>
        <begin position="407"/>
        <end position="427"/>
    </location>
</feature>
<feature type="compositionally biased region" description="Polar residues" evidence="2">
    <location>
        <begin position="67"/>
        <end position="92"/>
    </location>
</feature>
<name>A0A409V8E6_9AGAR</name>
<dbReference type="InterPro" id="IPR033338">
    <property type="entry name" value="Spc105/Spc7"/>
</dbReference>
<dbReference type="InParanoid" id="A0A409V8E6"/>
<feature type="compositionally biased region" description="Low complexity" evidence="2">
    <location>
        <begin position="439"/>
        <end position="458"/>
    </location>
</feature>
<feature type="compositionally biased region" description="Low complexity" evidence="2">
    <location>
        <begin position="127"/>
        <end position="147"/>
    </location>
</feature>
<sequence>MAAKKTSPNRRRSIAVPNQNQPSIVPKNRRRAHSIVPGLLSPQSKARRSLVPRKSILKASINTFHLDNSSQQSTNTNDDGNATKSTDFTQDFTAPVHDNTSRKSLGRRVSFASHSHVRMFETIHTNSTGSPQSSPGSSIGESPEASPVVEQEPTDENQYPGRNQRNRRSSIRFSMGQSEDMDLTTIAGNPFQNRGSAILDEEFDYDNEDDEDMYDEEDDNMDVTEAIKGPLSRKRSLSMPRQPLQQLSGAAADEQVGDESRSDIGNDSIISDAPSEQSQAMEFTIPLGQSLRPAEKDEAWLALKEIANTNSEPSGEECHQEDDEMELGDAIDRLRRARDSLALPDNLLSQEDSFMSTEDSFDDDAIDRGDKTLNLSQVFGRASMVSDSRLSLGQESNMDESEVYGNIGTSSSNPRMSIAPTTTSVFQPPTSNPPPAEPQPTTSASASTTVPSAAFTFKPRPPSPVKPTTPHKSPAKAKPTFSAAFAPPVARPSPRKSIAEVPSTPTQSKRLRPVPEESHPDNDLPSPAKRQALASKWQPDVPSTSAPKAPSEPTAPKPLSPDRTAPFQQPAPSSLRRPSGYFARRKSLAAAATLQTQAAQSQDSAPGTLTPTPKKKLPFRGLGRASMGSAPAPPAPAFKPLSKEPLSINPPKSPAKQPSEKEVEAAHCVREATRQAVAVPSPTRGSPAPRVRIVEPEPNVPAEPSVTIDSQNMGELSGEMEVDIDATQQWRDAVRAAEPAVDEEEVPSISITQFLSMTNIKFMDELTAPRKSMHPSQQTSRQPRNPSEIPMADYVVAMAIDVPQLELYTRVSRDLEAWMAKSKSAFAEAEEEASKLTPELFVEYARADEEGQHDLIHLLNLIKTNTRYQARSDWYDWKLQWVEGLWATANEGFSQLENDARILEDMKKSVDDLVPQLEKEYADLVEQLEQEQAEVAEIEAGDQEYLNDLKATIAEQNIEVEALKAELKDGKDQLRWLQEKAEEIGAQKREARSTIEAAQKLIQMKQTSTRAEVFRLKGELEALEKLHRMRIVKVDSRLFEYIFANRLKVSIPCRNFLPSVNKVSIMRLGKSYLRYKDDFPPLSRFLLSTAQTVIRESDEIVTVRQIVHKLSDYWSACTQLRSQLSLISVRYPVEILLPPTTSESLPSFKARVMVMLPSCKGKAYISFTFNLDTFSRWPMSINSLDCEVEVAYGSISRESILQAVVSRVSEATPTENFACLLDACIEAESTQPTS</sequence>